<dbReference type="PANTHER" id="PTHR46937">
    <property type="entry name" value="FERREDOXIN-THIOREDOXIN REDUCTASE, VARIABLE CHAIN"/>
    <property type="match status" value="1"/>
</dbReference>
<dbReference type="InterPro" id="IPR044166">
    <property type="entry name" value="FTRV"/>
</dbReference>
<dbReference type="InterPro" id="IPR004207">
    <property type="entry name" value="Fd_thioredoxin_Rdtase_alpha"/>
</dbReference>
<dbReference type="Pfam" id="PF02941">
    <property type="entry name" value="FeThRed_A"/>
    <property type="match status" value="1"/>
</dbReference>
<feature type="domain" description="Ferredoxin thioredoxin reductase alpha chain" evidence="5">
    <location>
        <begin position="1"/>
        <end position="47"/>
    </location>
</feature>
<comment type="subunit">
    <text evidence="2">Heterodimer of subunit A (variable subunit) and subunit B (catalytic subunit). Heterodimeric FTR forms a complex with ferredoxin and thioredoxin.</text>
</comment>
<protein>
    <recommendedName>
        <fullName evidence="5">Ferredoxin thioredoxin reductase alpha chain domain-containing protein</fullName>
    </recommendedName>
</protein>
<dbReference type="AlphaFoldDB" id="A0ABD1MV03"/>
<dbReference type="EMBL" id="JBGMDY010000003">
    <property type="protein sequence ID" value="KAL2339347.1"/>
    <property type="molecule type" value="Genomic_DNA"/>
</dbReference>
<comment type="similarity">
    <text evidence="4">Belongs to the ferredoxin thioredoxin reductase alpha subunit family.</text>
</comment>
<dbReference type="PANTHER" id="PTHR46937:SF4">
    <property type="entry name" value="FERREDOXIN-THIOREDOXIN REDUCTASE SUBUNIT A1, CHLOROPLASTIC"/>
    <property type="match status" value="1"/>
</dbReference>
<evidence type="ECO:0000313" key="6">
    <source>
        <dbReference type="EMBL" id="KAL2339347.1"/>
    </source>
</evidence>
<proteinExistence type="inferred from homology"/>
<name>A0ABD1MV03_9FABA</name>
<gene>
    <name evidence="6" type="ORF">Fmac_007287</name>
</gene>
<reference evidence="6 7" key="1">
    <citation type="submission" date="2024-08" db="EMBL/GenBank/DDBJ databases">
        <title>Insights into the chromosomal genome structure of Flemingia macrophylla.</title>
        <authorList>
            <person name="Ding Y."/>
            <person name="Zhao Y."/>
            <person name="Bi W."/>
            <person name="Wu M."/>
            <person name="Zhao G."/>
            <person name="Gong Y."/>
            <person name="Li W."/>
            <person name="Zhang P."/>
        </authorList>
    </citation>
    <scope>NUCLEOTIDE SEQUENCE [LARGE SCALE GENOMIC DNA]</scope>
    <source>
        <strain evidence="6">DYQJB</strain>
        <tissue evidence="6">Leaf</tissue>
    </source>
</reference>
<evidence type="ECO:0000313" key="7">
    <source>
        <dbReference type="Proteomes" id="UP001603857"/>
    </source>
</evidence>
<evidence type="ECO:0000259" key="5">
    <source>
        <dbReference type="Pfam" id="PF02941"/>
    </source>
</evidence>
<evidence type="ECO:0000256" key="4">
    <source>
        <dbReference type="ARBA" id="ARBA00034490"/>
    </source>
</evidence>
<evidence type="ECO:0000256" key="3">
    <source>
        <dbReference type="ARBA" id="ARBA00034474"/>
    </source>
</evidence>
<sequence>MEGEIKQYVGLWKGKRISANLPYKVQFVTEIQGRGPVKFFPHLKEDEFDIV</sequence>
<evidence type="ECO:0000256" key="2">
    <source>
        <dbReference type="ARBA" id="ARBA00026011"/>
    </source>
</evidence>
<comment type="function">
    <text evidence="3">Variable subunit of the ferredoxin-thioredoxin reductase (FTR), which catalyzes the two-electron reduction of thioredoxins by the electrons provided by reduced ferredoxin.</text>
</comment>
<dbReference type="GO" id="GO:0016491">
    <property type="term" value="F:oxidoreductase activity"/>
    <property type="evidence" value="ECO:0007669"/>
    <property type="project" value="UniProtKB-KW"/>
</dbReference>
<dbReference type="SUPFAM" id="SSF50090">
    <property type="entry name" value="Electron transport accessory proteins"/>
    <property type="match status" value="1"/>
</dbReference>
<dbReference type="Gene3D" id="2.30.30.50">
    <property type="match status" value="1"/>
</dbReference>
<dbReference type="Proteomes" id="UP001603857">
    <property type="component" value="Unassembled WGS sequence"/>
</dbReference>
<evidence type="ECO:0000256" key="1">
    <source>
        <dbReference type="ARBA" id="ARBA00023002"/>
    </source>
</evidence>
<comment type="caution">
    <text evidence="6">The sequence shown here is derived from an EMBL/GenBank/DDBJ whole genome shotgun (WGS) entry which is preliminary data.</text>
</comment>
<accession>A0ABD1MV03</accession>
<dbReference type="InterPro" id="IPR008990">
    <property type="entry name" value="Elect_transpt_acc-like_dom_sf"/>
</dbReference>
<organism evidence="6 7">
    <name type="scientific">Flemingia macrophylla</name>
    <dbReference type="NCBI Taxonomy" id="520843"/>
    <lineage>
        <taxon>Eukaryota</taxon>
        <taxon>Viridiplantae</taxon>
        <taxon>Streptophyta</taxon>
        <taxon>Embryophyta</taxon>
        <taxon>Tracheophyta</taxon>
        <taxon>Spermatophyta</taxon>
        <taxon>Magnoliopsida</taxon>
        <taxon>eudicotyledons</taxon>
        <taxon>Gunneridae</taxon>
        <taxon>Pentapetalae</taxon>
        <taxon>rosids</taxon>
        <taxon>fabids</taxon>
        <taxon>Fabales</taxon>
        <taxon>Fabaceae</taxon>
        <taxon>Papilionoideae</taxon>
        <taxon>50 kb inversion clade</taxon>
        <taxon>NPAAA clade</taxon>
        <taxon>indigoferoid/millettioid clade</taxon>
        <taxon>Phaseoleae</taxon>
        <taxon>Flemingia</taxon>
    </lineage>
</organism>
<keyword evidence="1" id="KW-0560">Oxidoreductase</keyword>
<keyword evidence="7" id="KW-1185">Reference proteome</keyword>